<evidence type="ECO:0008006" key="3">
    <source>
        <dbReference type="Google" id="ProtNLM"/>
    </source>
</evidence>
<keyword evidence="2" id="KW-1185">Reference proteome</keyword>
<dbReference type="EMBL" id="CP036272">
    <property type="protein sequence ID" value="QDT60772.1"/>
    <property type="molecule type" value="Genomic_DNA"/>
</dbReference>
<name>A0A517SXA9_9BACT</name>
<accession>A0A517SXA9</accession>
<dbReference type="AlphaFoldDB" id="A0A517SXA9"/>
<dbReference type="NCBIfam" id="TIGR03009">
    <property type="entry name" value="plancto_dom_2"/>
    <property type="match status" value="1"/>
</dbReference>
<gene>
    <name evidence="1" type="ORF">SV7mr_32980</name>
</gene>
<protein>
    <recommendedName>
        <fullName evidence="3">TIGR03009 domain-containing protein</fullName>
    </recommendedName>
</protein>
<organism evidence="1 2">
    <name type="scientific">Stieleria bergensis</name>
    <dbReference type="NCBI Taxonomy" id="2528025"/>
    <lineage>
        <taxon>Bacteria</taxon>
        <taxon>Pseudomonadati</taxon>
        <taxon>Planctomycetota</taxon>
        <taxon>Planctomycetia</taxon>
        <taxon>Pirellulales</taxon>
        <taxon>Pirellulaceae</taxon>
        <taxon>Stieleria</taxon>
    </lineage>
</organism>
<evidence type="ECO:0000313" key="1">
    <source>
        <dbReference type="EMBL" id="QDT60772.1"/>
    </source>
</evidence>
<dbReference type="Proteomes" id="UP000315003">
    <property type="component" value="Chromosome"/>
</dbReference>
<sequence length="343" mass="38088">MHDCKQSATNFAFAGDPFVAESFRESSWQRLTALFFIAWLCMCLPVTAEAQLAGTAQQPIQQVQNQQPAIATFGQPFPAQDTKVVAALNQILAAWESHSQGTKTLEADFEHWHYAIKKAPANVHATKGNGVLKYSKPDKGVFKVEEMLFFQGLGAAGGPPKFAFGVNPKTGQEIRLGPHWVCNGRELIEYDYQEEKCKIMMLPAGMQGNAIVNSPLPFVFNLDAEDLKRRYWLQLVASPVAGTYLINAFPKTQQDRSQYKLVQVMLDQQLNIQTLVLYPPHFNEKTAPDKDVYQFKNVKRNGVGAAVARFANAFIPAAPPKGWEITREQLPVPVATAPPAARK</sequence>
<reference evidence="1 2" key="1">
    <citation type="submission" date="2019-02" db="EMBL/GenBank/DDBJ databases">
        <title>Deep-cultivation of Planctomycetes and their phenomic and genomic characterization uncovers novel biology.</title>
        <authorList>
            <person name="Wiegand S."/>
            <person name="Jogler M."/>
            <person name="Boedeker C."/>
            <person name="Pinto D."/>
            <person name="Vollmers J."/>
            <person name="Rivas-Marin E."/>
            <person name="Kohn T."/>
            <person name="Peeters S.H."/>
            <person name="Heuer A."/>
            <person name="Rast P."/>
            <person name="Oberbeckmann S."/>
            <person name="Bunk B."/>
            <person name="Jeske O."/>
            <person name="Meyerdierks A."/>
            <person name="Storesund J.E."/>
            <person name="Kallscheuer N."/>
            <person name="Luecker S."/>
            <person name="Lage O.M."/>
            <person name="Pohl T."/>
            <person name="Merkel B.J."/>
            <person name="Hornburger P."/>
            <person name="Mueller R.-W."/>
            <person name="Bruemmer F."/>
            <person name="Labrenz M."/>
            <person name="Spormann A.M."/>
            <person name="Op den Camp H."/>
            <person name="Overmann J."/>
            <person name="Amann R."/>
            <person name="Jetten M.S.M."/>
            <person name="Mascher T."/>
            <person name="Medema M.H."/>
            <person name="Devos D.P."/>
            <person name="Kaster A.-K."/>
            <person name="Ovreas L."/>
            <person name="Rohde M."/>
            <person name="Galperin M.Y."/>
            <person name="Jogler C."/>
        </authorList>
    </citation>
    <scope>NUCLEOTIDE SEQUENCE [LARGE SCALE GENOMIC DNA]</scope>
    <source>
        <strain evidence="1 2">SV_7m_r</strain>
    </source>
</reference>
<dbReference type="RefSeq" id="WP_419187438.1">
    <property type="nucleotide sequence ID" value="NZ_CP036272.1"/>
</dbReference>
<dbReference type="InterPro" id="IPR017461">
    <property type="entry name" value="CHP03009_planctomycetes"/>
</dbReference>
<dbReference type="Gene3D" id="2.50.20.10">
    <property type="entry name" value="Lipoprotein localisation LolA/LolB/LppX"/>
    <property type="match status" value="1"/>
</dbReference>
<evidence type="ECO:0000313" key="2">
    <source>
        <dbReference type="Proteomes" id="UP000315003"/>
    </source>
</evidence>
<proteinExistence type="predicted"/>